<dbReference type="AlphaFoldDB" id="A0A249MT98"/>
<reference evidence="2 4" key="2">
    <citation type="submission" date="2017-08" db="EMBL/GenBank/DDBJ databases">
        <title>Whole Genome Sequence of Sphingobium hydrophobicum C1: Insights into Adaption to the Electronic-waste Contaminated Sediment.</title>
        <authorList>
            <person name="Song D."/>
            <person name="Chen X."/>
            <person name="Xu M."/>
        </authorList>
    </citation>
    <scope>NUCLEOTIDE SEQUENCE [LARGE SCALE GENOMIC DNA]</scope>
    <source>
        <strain evidence="2 4">C1</strain>
    </source>
</reference>
<evidence type="ECO:0000256" key="1">
    <source>
        <dbReference type="SAM" id="Phobius"/>
    </source>
</evidence>
<dbReference type="EMBL" id="BBQY01000001">
    <property type="protein sequence ID" value="GBH29493.1"/>
    <property type="molecule type" value="Genomic_DNA"/>
</dbReference>
<dbReference type="Gene3D" id="3.10.310.50">
    <property type="match status" value="1"/>
</dbReference>
<protein>
    <submittedName>
        <fullName evidence="3">Membrane protein</fullName>
    </submittedName>
</protein>
<accession>A0A249MT98</accession>
<evidence type="ECO:0000313" key="2">
    <source>
        <dbReference type="EMBL" id="ASY44586.1"/>
    </source>
</evidence>
<dbReference type="RefSeq" id="WP_017181039.1">
    <property type="nucleotide sequence ID" value="NZ_BBQY01000001.1"/>
</dbReference>
<gene>
    <name evidence="2" type="ORF">CJD35_09105</name>
    <name evidence="3" type="ORF">MBESOW_P0747</name>
</gene>
<dbReference type="STRING" id="1192759.GCA_000277525_00168"/>
<dbReference type="Proteomes" id="UP000290975">
    <property type="component" value="Unassembled WGS sequence"/>
</dbReference>
<feature type="transmembrane region" description="Helical" evidence="1">
    <location>
        <begin position="85"/>
        <end position="104"/>
    </location>
</feature>
<keyword evidence="1" id="KW-0472">Membrane</keyword>
<keyword evidence="1" id="KW-1133">Transmembrane helix</keyword>
<dbReference type="EMBL" id="CP022745">
    <property type="protein sequence ID" value="ASY44586.1"/>
    <property type="molecule type" value="Genomic_DNA"/>
</dbReference>
<accession>A0A401IYL7</accession>
<feature type="transmembrane region" description="Helical" evidence="1">
    <location>
        <begin position="44"/>
        <end position="65"/>
    </location>
</feature>
<evidence type="ECO:0000313" key="4">
    <source>
        <dbReference type="Proteomes" id="UP000217141"/>
    </source>
</evidence>
<organism evidence="2 4">
    <name type="scientific">Sphingobium xenophagum</name>
    <dbReference type="NCBI Taxonomy" id="121428"/>
    <lineage>
        <taxon>Bacteria</taxon>
        <taxon>Pseudomonadati</taxon>
        <taxon>Pseudomonadota</taxon>
        <taxon>Alphaproteobacteria</taxon>
        <taxon>Sphingomonadales</taxon>
        <taxon>Sphingomonadaceae</taxon>
        <taxon>Sphingobium</taxon>
    </lineage>
</organism>
<reference evidence="3 5" key="1">
    <citation type="submission" date="2014-12" db="EMBL/GenBank/DDBJ databases">
        <title>Whole genome sequencing of Sphingobium xenophagum OW59.</title>
        <authorList>
            <person name="Ohta Y."/>
            <person name="Nishi S."/>
            <person name="Hatada Y."/>
        </authorList>
    </citation>
    <scope>NUCLEOTIDE SEQUENCE [LARGE SCALE GENOMIC DNA]</scope>
    <source>
        <strain evidence="3 5">OW59</strain>
    </source>
</reference>
<dbReference type="PANTHER" id="PTHR30373:SF8">
    <property type="entry name" value="BLL7265 PROTEIN"/>
    <property type="match status" value="1"/>
</dbReference>
<evidence type="ECO:0000313" key="5">
    <source>
        <dbReference type="Proteomes" id="UP000290975"/>
    </source>
</evidence>
<dbReference type="KEGG" id="shyd:CJD35_09105"/>
<keyword evidence="5" id="KW-1185">Reference proteome</keyword>
<evidence type="ECO:0000313" key="3">
    <source>
        <dbReference type="EMBL" id="GBH29493.1"/>
    </source>
</evidence>
<proteinExistence type="predicted"/>
<name>A0A249MT98_SPHXE</name>
<dbReference type="PANTHER" id="PTHR30373">
    <property type="entry name" value="UPF0603 PROTEIN YGCG"/>
    <property type="match status" value="1"/>
</dbReference>
<sequence>MQLHLSAADHALVSAAVAEAEAHTSGEIVTIVTRRSDAYHDVGLHWAIAAVFIALSVAAAFPEQLRNFLSALLRDWDHELADWKLLTGLLGLLILKFLAVRYLLAIPALRMWMTPRATRARRVRRRAILLFRTAAEARTQGRTGVLIYLSLDEHRAEIVADAAINDKVAPEEWGAAMAALIDAIRAGRAGEGLAQAVRQVGLVLATHFPRADDDINELPDRLIEL</sequence>
<keyword evidence="1" id="KW-0812">Transmembrane</keyword>
<dbReference type="Proteomes" id="UP000217141">
    <property type="component" value="Chromosome I"/>
</dbReference>